<keyword evidence="1" id="KW-0812">Transmembrane</keyword>
<keyword evidence="1" id="KW-1133">Transmembrane helix</keyword>
<accession>A0A0J7YNG9</accession>
<protein>
    <submittedName>
        <fullName evidence="2">Uncharacterized protein</fullName>
    </submittedName>
</protein>
<reference evidence="2 3" key="1">
    <citation type="journal article" date="2014" name="Nature">
        <title>The genome of the recently domesticated crop plant sugar beet (Beta vulgaris).</title>
        <authorList>
            <person name="Dohm J.C."/>
            <person name="Minoche A.E."/>
            <person name="Holtgrawe D."/>
            <person name="Capella-Gutierrez S."/>
            <person name="Zakrzewski F."/>
            <person name="Tafer H."/>
            <person name="Rupp O."/>
            <person name="Sorensen T.R."/>
            <person name="Stracke R."/>
            <person name="Reinhardt R."/>
            <person name="Goesmann A."/>
            <person name="Kraft T."/>
            <person name="Schulz B."/>
            <person name="Stadler P.F."/>
            <person name="Schmidt T."/>
            <person name="Gabaldon T."/>
            <person name="Lehrach H."/>
            <person name="Weisshaar B."/>
            <person name="Himmelbauer H."/>
        </authorList>
    </citation>
    <scope>NUCLEOTIDE SEQUENCE [LARGE SCALE GENOMIC DNA]</scope>
    <source>
        <tissue evidence="2">Taproot</tissue>
    </source>
</reference>
<sequence length="33" mass="3696">MKTGSRSSLVSIRYSTICFVGLHCLYVVYEAVL</sequence>
<feature type="transmembrane region" description="Helical" evidence="1">
    <location>
        <begin position="12"/>
        <end position="29"/>
    </location>
</feature>
<dbReference type="Proteomes" id="UP000035740">
    <property type="component" value="Unassembled WGS sequence"/>
</dbReference>
<evidence type="ECO:0000313" key="2">
    <source>
        <dbReference type="EMBL" id="KMS65121.1"/>
    </source>
</evidence>
<dbReference type="AlphaFoldDB" id="A0A0J7YNG9"/>
<evidence type="ECO:0000256" key="1">
    <source>
        <dbReference type="SAM" id="Phobius"/>
    </source>
</evidence>
<dbReference type="EMBL" id="KQ114383">
    <property type="protein sequence ID" value="KMS65121.1"/>
    <property type="molecule type" value="Genomic_DNA"/>
</dbReference>
<gene>
    <name evidence="2" type="ORF">BVRB_039230</name>
</gene>
<proteinExistence type="predicted"/>
<keyword evidence="3" id="KW-1185">Reference proteome</keyword>
<evidence type="ECO:0000313" key="3">
    <source>
        <dbReference type="Proteomes" id="UP000035740"/>
    </source>
</evidence>
<keyword evidence="1" id="KW-0472">Membrane</keyword>
<dbReference type="Gramene" id="KMS65121">
    <property type="protein sequence ID" value="KMS65121"/>
    <property type="gene ID" value="BVRB_039230"/>
</dbReference>
<name>A0A0J7YNG9_BETVV</name>
<organism evidence="2 3">
    <name type="scientific">Beta vulgaris subsp. vulgaris</name>
    <name type="common">Beet</name>
    <dbReference type="NCBI Taxonomy" id="3555"/>
    <lineage>
        <taxon>Eukaryota</taxon>
        <taxon>Viridiplantae</taxon>
        <taxon>Streptophyta</taxon>
        <taxon>Embryophyta</taxon>
        <taxon>Tracheophyta</taxon>
        <taxon>Spermatophyta</taxon>
        <taxon>Magnoliopsida</taxon>
        <taxon>eudicotyledons</taxon>
        <taxon>Gunneridae</taxon>
        <taxon>Pentapetalae</taxon>
        <taxon>Caryophyllales</taxon>
        <taxon>Chenopodiaceae</taxon>
        <taxon>Betoideae</taxon>
        <taxon>Beta</taxon>
    </lineage>
</organism>